<dbReference type="Proteomes" id="UP000218231">
    <property type="component" value="Unassembled WGS sequence"/>
</dbReference>
<dbReference type="AlphaFoldDB" id="A0A2A2LL01"/>
<organism evidence="1 2">
    <name type="scientific">Diploscapter pachys</name>
    <dbReference type="NCBI Taxonomy" id="2018661"/>
    <lineage>
        <taxon>Eukaryota</taxon>
        <taxon>Metazoa</taxon>
        <taxon>Ecdysozoa</taxon>
        <taxon>Nematoda</taxon>
        <taxon>Chromadorea</taxon>
        <taxon>Rhabditida</taxon>
        <taxon>Rhabditina</taxon>
        <taxon>Rhabditomorpha</taxon>
        <taxon>Rhabditoidea</taxon>
        <taxon>Rhabditidae</taxon>
        <taxon>Diploscapter</taxon>
    </lineage>
</organism>
<evidence type="ECO:0000313" key="2">
    <source>
        <dbReference type="Proteomes" id="UP000218231"/>
    </source>
</evidence>
<proteinExistence type="predicted"/>
<name>A0A2A2LL01_9BILA</name>
<keyword evidence="2" id="KW-1185">Reference proteome</keyword>
<comment type="caution">
    <text evidence="1">The sequence shown here is derived from an EMBL/GenBank/DDBJ whole genome shotgun (WGS) entry which is preliminary data.</text>
</comment>
<reference evidence="1 2" key="1">
    <citation type="journal article" date="2017" name="Curr. Biol.">
        <title>Genome architecture and evolution of a unichromosomal asexual nematode.</title>
        <authorList>
            <person name="Fradin H."/>
            <person name="Zegar C."/>
            <person name="Gutwein M."/>
            <person name="Lucas J."/>
            <person name="Kovtun M."/>
            <person name="Corcoran D."/>
            <person name="Baugh L.R."/>
            <person name="Kiontke K."/>
            <person name="Gunsalus K."/>
            <person name="Fitch D.H."/>
            <person name="Piano F."/>
        </authorList>
    </citation>
    <scope>NUCLEOTIDE SEQUENCE [LARGE SCALE GENOMIC DNA]</scope>
    <source>
        <strain evidence="1">PF1309</strain>
    </source>
</reference>
<evidence type="ECO:0000313" key="1">
    <source>
        <dbReference type="EMBL" id="PAV86820.1"/>
    </source>
</evidence>
<sequence>MSPFGLTGGRQEICRVSAPIGCTRMSDTGPGAVVCNRINFSPPLKSSHLCLCLSCIGPLRFATWIGCLHLEVPLRVWLGVEDDVVLPVRQVLVAGIALCGVLDDVPELVAVPLVFGQRSPLQTNLRGTDWRDLQIGRRSSRRLAIGLCLQVDDWRSEGCASIGILGHDSHLVRLTLRQFTQIHRVRSL</sequence>
<accession>A0A2A2LL01</accession>
<dbReference type="EMBL" id="LIAE01006629">
    <property type="protein sequence ID" value="PAV86820.1"/>
    <property type="molecule type" value="Genomic_DNA"/>
</dbReference>
<gene>
    <name evidence="1" type="ORF">WR25_04596</name>
</gene>
<protein>
    <submittedName>
        <fullName evidence="1">Uncharacterized protein</fullName>
    </submittedName>
</protein>